<dbReference type="PANTHER" id="PTHR24305">
    <property type="entry name" value="CYTOCHROME P450"/>
    <property type="match status" value="1"/>
</dbReference>
<name>R8BL60_PHAM7</name>
<dbReference type="RefSeq" id="XP_007915159.1">
    <property type="nucleotide sequence ID" value="XM_007916968.1"/>
</dbReference>
<reference evidence="7" key="1">
    <citation type="journal article" date="2013" name="Genome Announc.">
        <title>Draft genome sequence of the ascomycete Phaeoacremonium aleophilum strain UCR-PA7, a causal agent of the esca disease complex in grapevines.</title>
        <authorList>
            <person name="Blanco-Ulate B."/>
            <person name="Rolshausen P."/>
            <person name="Cantu D."/>
        </authorList>
    </citation>
    <scope>NUCLEOTIDE SEQUENCE [LARGE SCALE GENOMIC DNA]</scope>
    <source>
        <strain evidence="7">UCR-PA7</strain>
    </source>
</reference>
<evidence type="ECO:0000313" key="6">
    <source>
        <dbReference type="EMBL" id="EOO00103.1"/>
    </source>
</evidence>
<comment type="similarity">
    <text evidence="2">Belongs to the cytochrome P450 family.</text>
</comment>
<organism evidence="6 7">
    <name type="scientific">Phaeoacremonium minimum (strain UCR-PA7)</name>
    <name type="common">Esca disease fungus</name>
    <name type="synonym">Togninia minima</name>
    <dbReference type="NCBI Taxonomy" id="1286976"/>
    <lineage>
        <taxon>Eukaryota</taxon>
        <taxon>Fungi</taxon>
        <taxon>Dikarya</taxon>
        <taxon>Ascomycota</taxon>
        <taxon>Pezizomycotina</taxon>
        <taxon>Sordariomycetes</taxon>
        <taxon>Sordariomycetidae</taxon>
        <taxon>Togniniales</taxon>
        <taxon>Togniniaceae</taxon>
        <taxon>Phaeoacremonium</taxon>
    </lineage>
</organism>
<dbReference type="Pfam" id="PF00067">
    <property type="entry name" value="p450"/>
    <property type="match status" value="1"/>
</dbReference>
<keyword evidence="5" id="KW-0408">Iron</keyword>
<dbReference type="GO" id="GO:0020037">
    <property type="term" value="F:heme binding"/>
    <property type="evidence" value="ECO:0007669"/>
    <property type="project" value="InterPro"/>
</dbReference>
<dbReference type="GO" id="GO:0016705">
    <property type="term" value="F:oxidoreductase activity, acting on paired donors, with incorporation or reduction of molecular oxygen"/>
    <property type="evidence" value="ECO:0007669"/>
    <property type="project" value="InterPro"/>
</dbReference>
<dbReference type="SUPFAM" id="SSF48264">
    <property type="entry name" value="Cytochrome P450"/>
    <property type="match status" value="1"/>
</dbReference>
<dbReference type="HOGENOM" id="CLU_001570_14_0_1"/>
<gene>
    <name evidence="6" type="ORF">UCRPA7_4415</name>
</gene>
<dbReference type="GO" id="GO:0005506">
    <property type="term" value="F:iron ion binding"/>
    <property type="evidence" value="ECO:0007669"/>
    <property type="project" value="InterPro"/>
</dbReference>
<keyword evidence="3" id="KW-0349">Heme</keyword>
<keyword evidence="4" id="KW-0479">Metal-binding</keyword>
<evidence type="ECO:0000313" key="7">
    <source>
        <dbReference type="Proteomes" id="UP000014074"/>
    </source>
</evidence>
<comment type="cofactor">
    <cofactor evidence="1">
        <name>heme</name>
        <dbReference type="ChEBI" id="CHEBI:30413"/>
    </cofactor>
</comment>
<evidence type="ECO:0000256" key="2">
    <source>
        <dbReference type="ARBA" id="ARBA00010617"/>
    </source>
</evidence>
<evidence type="ECO:0000256" key="3">
    <source>
        <dbReference type="ARBA" id="ARBA00022617"/>
    </source>
</evidence>
<dbReference type="PRINTS" id="PR00463">
    <property type="entry name" value="EP450I"/>
</dbReference>
<keyword evidence="7" id="KW-1185">Reference proteome</keyword>
<evidence type="ECO:0000256" key="1">
    <source>
        <dbReference type="ARBA" id="ARBA00001971"/>
    </source>
</evidence>
<dbReference type="KEGG" id="tmn:UCRPA7_4415"/>
<evidence type="ECO:0000256" key="4">
    <source>
        <dbReference type="ARBA" id="ARBA00022723"/>
    </source>
</evidence>
<dbReference type="eggNOG" id="KOG0159">
    <property type="taxonomic scope" value="Eukaryota"/>
</dbReference>
<dbReference type="InterPro" id="IPR001128">
    <property type="entry name" value="Cyt_P450"/>
</dbReference>
<dbReference type="OrthoDB" id="3934656at2759"/>
<dbReference type="InterPro" id="IPR002401">
    <property type="entry name" value="Cyt_P450_E_grp-I"/>
</dbReference>
<dbReference type="Proteomes" id="UP000014074">
    <property type="component" value="Unassembled WGS sequence"/>
</dbReference>
<dbReference type="GeneID" id="19324865"/>
<dbReference type="PANTHER" id="PTHR24305:SF232">
    <property type="entry name" value="P450, PUTATIVE (EUROFUNG)-RELATED"/>
    <property type="match status" value="1"/>
</dbReference>
<dbReference type="InterPro" id="IPR036396">
    <property type="entry name" value="Cyt_P450_sf"/>
</dbReference>
<protein>
    <submittedName>
        <fullName evidence="6">Putative cytochrome p450 protein</fullName>
    </submittedName>
</protein>
<dbReference type="AlphaFoldDB" id="R8BL60"/>
<dbReference type="Gene3D" id="1.10.630.10">
    <property type="entry name" value="Cytochrome P450"/>
    <property type="match status" value="1"/>
</dbReference>
<proteinExistence type="inferred from homology"/>
<evidence type="ECO:0000256" key="5">
    <source>
        <dbReference type="ARBA" id="ARBA00023004"/>
    </source>
</evidence>
<dbReference type="InterPro" id="IPR050121">
    <property type="entry name" value="Cytochrome_P450_monoxygenase"/>
</dbReference>
<dbReference type="GO" id="GO:0004497">
    <property type="term" value="F:monooxygenase activity"/>
    <property type="evidence" value="ECO:0007669"/>
    <property type="project" value="InterPro"/>
</dbReference>
<accession>R8BL60</accession>
<sequence length="301" mass="34443">MSTIVQYEPRVNETTRVFLDQTEKLYAAPGKICDFKLWLQYFAFDVITEITYSRRVGFIDRGEDVDGIIEWLDKLFDYSAPVGQMPIIDKFLVKNPILIILSKYGWIDNSSGTARFSKARMTERLQEIEQRKATGAKDIGDRSDLLTMFLKTQRDDKTGFFNDSRVLTMTTSIALAGSDTTAITLSGIFYQLLKNPRCYEKLDKEIRDAIDSNLIEDFDIISWSDSHKLPYLDACIKETFRVHPAISLNLERVTPPDGIEICGDFIPGGTVLQLTTDEEWDLRCAWFVKPLEFDVKIISKA</sequence>
<dbReference type="EMBL" id="KB933115">
    <property type="protein sequence ID" value="EOO00103.1"/>
    <property type="molecule type" value="Genomic_DNA"/>
</dbReference>